<comment type="subcellular location">
    <subcellularLocation>
        <location evidence="1 5">Secreted</location>
    </subcellularLocation>
</comment>
<sequence>MRLGLLLLVVVASQLLVENAFAAIQALSTPENNLITRRLRTAVKGKDYDNDNIYGDGIDAGNEERVVVTAGNLKSMLENEKFVKKLFENENAMTKVFKNKHVLKSLSKDMAFQSKMFSLLDRYGHGYNDIKKVMTDSKLLNIYFNHLGLGPLRAKRVITA</sequence>
<evidence type="ECO:0000313" key="7">
    <source>
        <dbReference type="Proteomes" id="UP000237271"/>
    </source>
</evidence>
<name>A0A2P4XBR4_9STRA</name>
<proteinExistence type="inferred from homology"/>
<dbReference type="Pfam" id="PF16810">
    <property type="entry name" value="RXLR"/>
    <property type="match status" value="1"/>
</dbReference>
<comment type="function">
    <text evidence="5">Effector that suppresses plant defense responses during pathogen infection.</text>
</comment>
<dbReference type="AlphaFoldDB" id="A0A2P4XBR4"/>
<evidence type="ECO:0000256" key="1">
    <source>
        <dbReference type="ARBA" id="ARBA00004613"/>
    </source>
</evidence>
<keyword evidence="4 5" id="KW-0732">Signal</keyword>
<protein>
    <recommendedName>
        <fullName evidence="5">RxLR effector protein</fullName>
    </recommendedName>
</protein>
<keyword evidence="7" id="KW-1185">Reference proteome</keyword>
<evidence type="ECO:0000256" key="4">
    <source>
        <dbReference type="ARBA" id="ARBA00022729"/>
    </source>
</evidence>
<gene>
    <name evidence="6" type="ORF">PHPALM_27797</name>
</gene>
<accession>A0A2P4XBR4</accession>
<dbReference type="InterPro" id="IPR031825">
    <property type="entry name" value="RXLR"/>
</dbReference>
<evidence type="ECO:0000256" key="5">
    <source>
        <dbReference type="RuleBase" id="RU367124"/>
    </source>
</evidence>
<reference evidence="6 7" key="1">
    <citation type="journal article" date="2017" name="Genome Biol. Evol.">
        <title>Phytophthora megakarya and P. palmivora, closely related causal agents of cacao black pod rot, underwent increases in genome sizes and gene numbers by different mechanisms.</title>
        <authorList>
            <person name="Ali S.S."/>
            <person name="Shao J."/>
            <person name="Lary D.J."/>
            <person name="Kronmiller B."/>
            <person name="Shen D."/>
            <person name="Strem M.D."/>
            <person name="Amoako-Attah I."/>
            <person name="Akrofi A.Y."/>
            <person name="Begoude B.A."/>
            <person name="Ten Hoopen G.M."/>
            <person name="Coulibaly K."/>
            <person name="Kebe B.I."/>
            <person name="Melnick R.L."/>
            <person name="Guiltinan M.J."/>
            <person name="Tyler B.M."/>
            <person name="Meinhardt L.W."/>
            <person name="Bailey B.A."/>
        </authorList>
    </citation>
    <scope>NUCLEOTIDE SEQUENCE [LARGE SCALE GENOMIC DNA]</scope>
    <source>
        <strain evidence="7">sbr112.9</strain>
    </source>
</reference>
<organism evidence="6 7">
    <name type="scientific">Phytophthora palmivora</name>
    <dbReference type="NCBI Taxonomy" id="4796"/>
    <lineage>
        <taxon>Eukaryota</taxon>
        <taxon>Sar</taxon>
        <taxon>Stramenopiles</taxon>
        <taxon>Oomycota</taxon>
        <taxon>Peronosporomycetes</taxon>
        <taxon>Peronosporales</taxon>
        <taxon>Peronosporaceae</taxon>
        <taxon>Phytophthora</taxon>
    </lineage>
</organism>
<comment type="domain">
    <text evidence="5">The RxLR-dEER motif acts to carry the protein into the host cell cytoplasm through binding to cell surface phosphatidylinositol-3-phosphate.</text>
</comment>
<comment type="similarity">
    <text evidence="2 5">Belongs to the RxLR effector family.</text>
</comment>
<dbReference type="EMBL" id="NCKW01015476">
    <property type="protein sequence ID" value="POM62978.1"/>
    <property type="molecule type" value="Genomic_DNA"/>
</dbReference>
<keyword evidence="3 5" id="KW-0964">Secreted</keyword>
<feature type="chain" id="PRO_5045000545" description="RxLR effector protein" evidence="5">
    <location>
        <begin position="23"/>
        <end position="160"/>
    </location>
</feature>
<evidence type="ECO:0000256" key="3">
    <source>
        <dbReference type="ARBA" id="ARBA00022525"/>
    </source>
</evidence>
<evidence type="ECO:0000313" key="6">
    <source>
        <dbReference type="EMBL" id="POM62978.1"/>
    </source>
</evidence>
<dbReference type="Proteomes" id="UP000237271">
    <property type="component" value="Unassembled WGS sequence"/>
</dbReference>
<feature type="signal peptide" evidence="5">
    <location>
        <begin position="1"/>
        <end position="22"/>
    </location>
</feature>
<evidence type="ECO:0000256" key="2">
    <source>
        <dbReference type="ARBA" id="ARBA00010400"/>
    </source>
</evidence>
<comment type="caution">
    <text evidence="6">The sequence shown here is derived from an EMBL/GenBank/DDBJ whole genome shotgun (WGS) entry which is preliminary data.</text>
</comment>